<sequence>MKKIISGLLVVVFVGGLGFVTVSEAVKSPNLDQMNRFEMGHKWRQDTRNDKPTELERKLKTDELTKKEGNEIQKNQEESNDYTYCRRENFRRNHMGGVRQSRHGRMNNSCWQNGEKAE</sequence>
<feature type="region of interest" description="Disordered" evidence="1">
    <location>
        <begin position="93"/>
        <end position="118"/>
    </location>
</feature>
<protein>
    <submittedName>
        <fullName evidence="2">Uncharacterized protein</fullName>
    </submittedName>
</protein>
<proteinExistence type="predicted"/>
<comment type="caution">
    <text evidence="2">The sequence shown here is derived from an EMBL/GenBank/DDBJ whole genome shotgun (WGS) entry which is preliminary data.</text>
</comment>
<gene>
    <name evidence="2" type="ORF">BCR21_08760</name>
</gene>
<dbReference type="AlphaFoldDB" id="A0A1E5GF94"/>
<evidence type="ECO:0000256" key="1">
    <source>
        <dbReference type="SAM" id="MobiDB-lite"/>
    </source>
</evidence>
<evidence type="ECO:0000313" key="2">
    <source>
        <dbReference type="EMBL" id="OEG11378.1"/>
    </source>
</evidence>
<name>A0A1E5GF94_9ENTE</name>
<reference evidence="3" key="1">
    <citation type="submission" date="2016-09" db="EMBL/GenBank/DDBJ databases">
        <authorList>
            <person name="Gulvik C.A."/>
        </authorList>
    </citation>
    <scope>NUCLEOTIDE SEQUENCE [LARGE SCALE GENOMIC DNA]</scope>
    <source>
        <strain evidence="3">DSM 23328</strain>
    </source>
</reference>
<keyword evidence="3" id="KW-1185">Reference proteome</keyword>
<dbReference type="RefSeq" id="WP_069646150.1">
    <property type="nucleotide sequence ID" value="NZ_MIJZ01000013.1"/>
</dbReference>
<dbReference type="OrthoDB" id="9998789at2"/>
<dbReference type="STRING" id="903984.BCR21_08760"/>
<dbReference type="EMBL" id="MIJZ01000013">
    <property type="protein sequence ID" value="OEG11378.1"/>
    <property type="molecule type" value="Genomic_DNA"/>
</dbReference>
<evidence type="ECO:0000313" key="3">
    <source>
        <dbReference type="Proteomes" id="UP000094068"/>
    </source>
</evidence>
<accession>A0A1E5GF94</accession>
<organism evidence="2 3">
    <name type="scientific">Enterococcus ureasiticus</name>
    <dbReference type="NCBI Taxonomy" id="903984"/>
    <lineage>
        <taxon>Bacteria</taxon>
        <taxon>Bacillati</taxon>
        <taxon>Bacillota</taxon>
        <taxon>Bacilli</taxon>
        <taxon>Lactobacillales</taxon>
        <taxon>Enterococcaceae</taxon>
        <taxon>Enterococcus</taxon>
    </lineage>
</organism>
<dbReference type="Proteomes" id="UP000094068">
    <property type="component" value="Unassembled WGS sequence"/>
</dbReference>